<keyword evidence="2" id="KW-0812">Transmembrane</keyword>
<gene>
    <name evidence="3" type="ORF">NQ318_018141</name>
</gene>
<evidence type="ECO:0000256" key="2">
    <source>
        <dbReference type="SAM" id="Phobius"/>
    </source>
</evidence>
<dbReference type="Proteomes" id="UP001162162">
    <property type="component" value="Unassembled WGS sequence"/>
</dbReference>
<protein>
    <submittedName>
        <fullName evidence="3">Uncharacterized protein</fullName>
    </submittedName>
</protein>
<proteinExistence type="predicted"/>
<comment type="caution">
    <text evidence="3">The sequence shown here is derived from an EMBL/GenBank/DDBJ whole genome shotgun (WGS) entry which is preliminary data.</text>
</comment>
<keyword evidence="2" id="KW-1133">Transmembrane helix</keyword>
<dbReference type="AlphaFoldDB" id="A0AAV8ZCL4"/>
<sequence>MIGVDFIDSQINVNNYQEEINKQATLYDYKGWWRLVFGVSSAVLLTTAAFFMAMGSGSVQDWNAPGDIESEMEPIEEPSRLESVLE</sequence>
<reference evidence="3" key="1">
    <citation type="journal article" date="2023" name="Insect Mol. Biol.">
        <title>Genome sequencing provides insights into the evolution of gene families encoding plant cell wall-degrading enzymes in longhorned beetles.</title>
        <authorList>
            <person name="Shin N.R."/>
            <person name="Okamura Y."/>
            <person name="Kirsch R."/>
            <person name="Pauchet Y."/>
        </authorList>
    </citation>
    <scope>NUCLEOTIDE SEQUENCE</scope>
    <source>
        <strain evidence="3">AMC_N1</strain>
    </source>
</reference>
<keyword evidence="2" id="KW-0472">Membrane</keyword>
<name>A0AAV8ZCL4_9CUCU</name>
<organism evidence="3 4">
    <name type="scientific">Aromia moschata</name>
    <dbReference type="NCBI Taxonomy" id="1265417"/>
    <lineage>
        <taxon>Eukaryota</taxon>
        <taxon>Metazoa</taxon>
        <taxon>Ecdysozoa</taxon>
        <taxon>Arthropoda</taxon>
        <taxon>Hexapoda</taxon>
        <taxon>Insecta</taxon>
        <taxon>Pterygota</taxon>
        <taxon>Neoptera</taxon>
        <taxon>Endopterygota</taxon>
        <taxon>Coleoptera</taxon>
        <taxon>Polyphaga</taxon>
        <taxon>Cucujiformia</taxon>
        <taxon>Chrysomeloidea</taxon>
        <taxon>Cerambycidae</taxon>
        <taxon>Cerambycinae</taxon>
        <taxon>Callichromatini</taxon>
        <taxon>Aromia</taxon>
    </lineage>
</organism>
<evidence type="ECO:0000313" key="4">
    <source>
        <dbReference type="Proteomes" id="UP001162162"/>
    </source>
</evidence>
<feature type="region of interest" description="Disordered" evidence="1">
    <location>
        <begin position="63"/>
        <end position="86"/>
    </location>
</feature>
<accession>A0AAV8ZCL4</accession>
<evidence type="ECO:0000256" key="1">
    <source>
        <dbReference type="SAM" id="MobiDB-lite"/>
    </source>
</evidence>
<feature type="transmembrane region" description="Helical" evidence="2">
    <location>
        <begin position="32"/>
        <end position="53"/>
    </location>
</feature>
<keyword evidence="4" id="KW-1185">Reference proteome</keyword>
<evidence type="ECO:0000313" key="3">
    <source>
        <dbReference type="EMBL" id="KAJ8962180.1"/>
    </source>
</evidence>
<dbReference type="EMBL" id="JAPWTK010000003">
    <property type="protein sequence ID" value="KAJ8962180.1"/>
    <property type="molecule type" value="Genomic_DNA"/>
</dbReference>